<evidence type="ECO:0000256" key="6">
    <source>
        <dbReference type="ARBA" id="ARBA00023180"/>
    </source>
</evidence>
<feature type="region of interest" description="Disordered" evidence="7">
    <location>
        <begin position="1"/>
        <end position="51"/>
    </location>
</feature>
<evidence type="ECO:0000313" key="10">
    <source>
        <dbReference type="EMBL" id="EIM79914.1"/>
    </source>
</evidence>
<keyword evidence="2" id="KW-0813">Transport</keyword>
<feature type="compositionally biased region" description="Basic and acidic residues" evidence="7">
    <location>
        <begin position="20"/>
        <end position="32"/>
    </location>
</feature>
<dbReference type="FunFam" id="1.20.1250.20:FF:000172">
    <property type="entry name" value="MFS multidrug resistance transporter"/>
    <property type="match status" value="1"/>
</dbReference>
<dbReference type="PANTHER" id="PTHR23502:SF51">
    <property type="entry name" value="QUINIDINE RESISTANCE PROTEIN 1-RELATED"/>
    <property type="match status" value="1"/>
</dbReference>
<evidence type="ECO:0000256" key="5">
    <source>
        <dbReference type="ARBA" id="ARBA00023136"/>
    </source>
</evidence>
<dbReference type="KEGG" id="shs:STEHIDRAFT_150815"/>
<dbReference type="PROSITE" id="PS50850">
    <property type="entry name" value="MFS"/>
    <property type="match status" value="1"/>
</dbReference>
<dbReference type="InterPro" id="IPR036259">
    <property type="entry name" value="MFS_trans_sf"/>
</dbReference>
<dbReference type="FunFam" id="1.20.1720.10:FF:000009">
    <property type="entry name" value="MFS multidrug transporter"/>
    <property type="match status" value="1"/>
</dbReference>
<evidence type="ECO:0000256" key="7">
    <source>
        <dbReference type="SAM" id="MobiDB-lite"/>
    </source>
</evidence>
<keyword evidence="3 8" id="KW-0812">Transmembrane</keyword>
<gene>
    <name evidence="10" type="ORF">STEHIDRAFT_150815</name>
</gene>
<feature type="transmembrane region" description="Helical" evidence="8">
    <location>
        <begin position="98"/>
        <end position="117"/>
    </location>
</feature>
<dbReference type="OrthoDB" id="440553at2759"/>
<dbReference type="Proteomes" id="UP000053927">
    <property type="component" value="Unassembled WGS sequence"/>
</dbReference>
<dbReference type="InterPro" id="IPR011701">
    <property type="entry name" value="MFS"/>
</dbReference>
<proteinExistence type="predicted"/>
<reference evidence="11" key="1">
    <citation type="journal article" date="2012" name="Science">
        <title>The Paleozoic origin of enzymatic lignin decomposition reconstructed from 31 fungal genomes.</title>
        <authorList>
            <person name="Floudas D."/>
            <person name="Binder M."/>
            <person name="Riley R."/>
            <person name="Barry K."/>
            <person name="Blanchette R.A."/>
            <person name="Henrissat B."/>
            <person name="Martinez A.T."/>
            <person name="Otillar R."/>
            <person name="Spatafora J.W."/>
            <person name="Yadav J.S."/>
            <person name="Aerts A."/>
            <person name="Benoit I."/>
            <person name="Boyd A."/>
            <person name="Carlson A."/>
            <person name="Copeland A."/>
            <person name="Coutinho P.M."/>
            <person name="de Vries R.P."/>
            <person name="Ferreira P."/>
            <person name="Findley K."/>
            <person name="Foster B."/>
            <person name="Gaskell J."/>
            <person name="Glotzer D."/>
            <person name="Gorecki P."/>
            <person name="Heitman J."/>
            <person name="Hesse C."/>
            <person name="Hori C."/>
            <person name="Igarashi K."/>
            <person name="Jurgens J.A."/>
            <person name="Kallen N."/>
            <person name="Kersten P."/>
            <person name="Kohler A."/>
            <person name="Kuees U."/>
            <person name="Kumar T.K.A."/>
            <person name="Kuo A."/>
            <person name="LaButti K."/>
            <person name="Larrondo L.F."/>
            <person name="Lindquist E."/>
            <person name="Ling A."/>
            <person name="Lombard V."/>
            <person name="Lucas S."/>
            <person name="Lundell T."/>
            <person name="Martin R."/>
            <person name="McLaughlin D.J."/>
            <person name="Morgenstern I."/>
            <person name="Morin E."/>
            <person name="Murat C."/>
            <person name="Nagy L.G."/>
            <person name="Nolan M."/>
            <person name="Ohm R.A."/>
            <person name="Patyshakuliyeva A."/>
            <person name="Rokas A."/>
            <person name="Ruiz-Duenas F.J."/>
            <person name="Sabat G."/>
            <person name="Salamov A."/>
            <person name="Samejima M."/>
            <person name="Schmutz J."/>
            <person name="Slot J.C."/>
            <person name="St John F."/>
            <person name="Stenlid J."/>
            <person name="Sun H."/>
            <person name="Sun S."/>
            <person name="Syed K."/>
            <person name="Tsang A."/>
            <person name="Wiebenga A."/>
            <person name="Young D."/>
            <person name="Pisabarro A."/>
            <person name="Eastwood D.C."/>
            <person name="Martin F."/>
            <person name="Cullen D."/>
            <person name="Grigoriev I.V."/>
            <person name="Hibbett D.S."/>
        </authorList>
    </citation>
    <scope>NUCLEOTIDE SEQUENCE [LARGE SCALE GENOMIC DNA]</scope>
    <source>
        <strain evidence="11">FP-91666</strain>
    </source>
</reference>
<feature type="transmembrane region" description="Helical" evidence="8">
    <location>
        <begin position="129"/>
        <end position="146"/>
    </location>
</feature>
<dbReference type="AlphaFoldDB" id="R7RX44"/>
<dbReference type="PANTHER" id="PTHR23502">
    <property type="entry name" value="MAJOR FACILITATOR SUPERFAMILY"/>
    <property type="match status" value="1"/>
</dbReference>
<feature type="transmembrane region" description="Helical" evidence="8">
    <location>
        <begin position="335"/>
        <end position="357"/>
    </location>
</feature>
<accession>R7RX44</accession>
<dbReference type="Gene3D" id="1.20.1250.20">
    <property type="entry name" value="MFS general substrate transporter like domains"/>
    <property type="match status" value="1"/>
</dbReference>
<keyword evidence="5 8" id="KW-0472">Membrane</keyword>
<feature type="transmembrane region" description="Helical" evidence="8">
    <location>
        <begin position="61"/>
        <end position="82"/>
    </location>
</feature>
<feature type="transmembrane region" description="Helical" evidence="8">
    <location>
        <begin position="499"/>
        <end position="523"/>
    </location>
</feature>
<dbReference type="GO" id="GO:0015137">
    <property type="term" value="F:citrate transmembrane transporter activity"/>
    <property type="evidence" value="ECO:0007669"/>
    <property type="project" value="UniProtKB-ARBA"/>
</dbReference>
<name>R7RX44_STEHR</name>
<dbReference type="RefSeq" id="XP_007310907.1">
    <property type="nucleotide sequence ID" value="XM_007310845.1"/>
</dbReference>
<evidence type="ECO:0000256" key="3">
    <source>
        <dbReference type="ARBA" id="ARBA00022692"/>
    </source>
</evidence>
<evidence type="ECO:0000256" key="1">
    <source>
        <dbReference type="ARBA" id="ARBA00004141"/>
    </source>
</evidence>
<evidence type="ECO:0000313" key="11">
    <source>
        <dbReference type="Proteomes" id="UP000053927"/>
    </source>
</evidence>
<evidence type="ECO:0000256" key="8">
    <source>
        <dbReference type="SAM" id="Phobius"/>
    </source>
</evidence>
<feature type="transmembrane region" description="Helical" evidence="8">
    <location>
        <begin position="438"/>
        <end position="463"/>
    </location>
</feature>
<feature type="transmembrane region" description="Helical" evidence="8">
    <location>
        <begin position="409"/>
        <end position="426"/>
    </location>
</feature>
<dbReference type="SUPFAM" id="SSF103473">
    <property type="entry name" value="MFS general substrate transporter"/>
    <property type="match status" value="1"/>
</dbReference>
<sequence>MSQRESVGSGSGRDVTPTPDDNKSTKGHDEKSTVGQEASVTPPASGSQERPYSVFTAREKWFLVALCGLAAMYSPLTANIYFPAIPTIADAFHKSVELINLSVTVYMVVQAIAPMVWGTLGDYWGRRPLFLLCMLILALSSMGLALTPTSAYWLLMLLRAVQAGGSASTVSLSVGVIADIANPGERGMFVGVMTLGGVLGPCIGPVIGGGLSQGLGWRSIFWFICIAAALSFVWMLCVLPETLRSIVGDGSIRPPPLNMPLIPIIGRKSRSAVLPDAATKPPPKPFSNPLRLFLNPDIVVLLLFNGILYAAFYSVTATLSTLFSEAYPFLSETDLGLAFLAISGGMLISSVSVGKWLDRDYAMFKAKMAAKAKADKENGIDDGAEDAAGRDKDGNIDPKFPIERARLRTMPISLGIYIACLAGYGWCLQAKVNIAGPLVLQIIIGYTSNAVMNTISILLVDLFPKQGGTITGCNNLVRCGLGAALVSVIDLILEALEPGWTYVVMAAMCVAVSPLLFVAIHFGPRWREERRRRVSGQT</sequence>
<feature type="transmembrane region" description="Helical" evidence="8">
    <location>
        <begin position="189"/>
        <end position="208"/>
    </location>
</feature>
<feature type="transmembrane region" description="Helical" evidence="8">
    <location>
        <begin position="152"/>
        <end position="177"/>
    </location>
</feature>
<feature type="transmembrane region" description="Helical" evidence="8">
    <location>
        <begin position="220"/>
        <end position="239"/>
    </location>
</feature>
<feature type="domain" description="Major facilitator superfamily (MFS) profile" evidence="9">
    <location>
        <begin position="63"/>
        <end position="525"/>
    </location>
</feature>
<dbReference type="GO" id="GO:0140115">
    <property type="term" value="P:export across plasma membrane"/>
    <property type="evidence" value="ECO:0007669"/>
    <property type="project" value="UniProtKB-ARBA"/>
</dbReference>
<dbReference type="OMA" id="LILEMAW"/>
<feature type="transmembrane region" description="Helical" evidence="8">
    <location>
        <begin position="292"/>
        <end position="315"/>
    </location>
</feature>
<comment type="subcellular location">
    <subcellularLocation>
        <location evidence="1">Membrane</location>
        <topology evidence="1">Multi-pass membrane protein</topology>
    </subcellularLocation>
</comment>
<keyword evidence="6" id="KW-0325">Glycoprotein</keyword>
<evidence type="ECO:0000259" key="9">
    <source>
        <dbReference type="PROSITE" id="PS50850"/>
    </source>
</evidence>
<dbReference type="Pfam" id="PF07690">
    <property type="entry name" value="MFS_1"/>
    <property type="match status" value="1"/>
</dbReference>
<dbReference type="GeneID" id="18800108"/>
<feature type="compositionally biased region" description="Polar residues" evidence="7">
    <location>
        <begin position="33"/>
        <end position="50"/>
    </location>
</feature>
<keyword evidence="4 8" id="KW-1133">Transmembrane helix</keyword>
<evidence type="ECO:0000256" key="4">
    <source>
        <dbReference type="ARBA" id="ARBA00022989"/>
    </source>
</evidence>
<dbReference type="GO" id="GO:0005886">
    <property type="term" value="C:plasma membrane"/>
    <property type="evidence" value="ECO:0007669"/>
    <property type="project" value="TreeGrafter"/>
</dbReference>
<dbReference type="EMBL" id="JH687400">
    <property type="protein sequence ID" value="EIM79914.1"/>
    <property type="molecule type" value="Genomic_DNA"/>
</dbReference>
<dbReference type="eggNOG" id="KOG0255">
    <property type="taxonomic scope" value="Eukaryota"/>
</dbReference>
<evidence type="ECO:0000256" key="2">
    <source>
        <dbReference type="ARBA" id="ARBA00022448"/>
    </source>
</evidence>
<feature type="transmembrane region" description="Helical" evidence="8">
    <location>
        <begin position="475"/>
        <end position="493"/>
    </location>
</feature>
<organism evidence="10 11">
    <name type="scientific">Stereum hirsutum (strain FP-91666)</name>
    <name type="common">White-rot fungus</name>
    <dbReference type="NCBI Taxonomy" id="721885"/>
    <lineage>
        <taxon>Eukaryota</taxon>
        <taxon>Fungi</taxon>
        <taxon>Dikarya</taxon>
        <taxon>Basidiomycota</taxon>
        <taxon>Agaricomycotina</taxon>
        <taxon>Agaricomycetes</taxon>
        <taxon>Russulales</taxon>
        <taxon>Stereaceae</taxon>
        <taxon>Stereum</taxon>
    </lineage>
</organism>
<keyword evidence="11" id="KW-1185">Reference proteome</keyword>
<protein>
    <submittedName>
        <fullName evidence="10">MFS general substrate transporter</fullName>
    </submittedName>
</protein>
<dbReference type="InterPro" id="IPR020846">
    <property type="entry name" value="MFS_dom"/>
</dbReference>